<keyword evidence="1" id="KW-0328">Glycosyltransferase</keyword>
<reference evidence="4" key="1">
    <citation type="journal article" date="2014" name="Int. J. Syst. Evol. Microbiol.">
        <title>Complete genome sequence of Corynebacterium casei LMG S-19264T (=DSM 44701T), isolated from a smear-ripened cheese.</title>
        <authorList>
            <consortium name="US DOE Joint Genome Institute (JGI-PGF)"/>
            <person name="Walter F."/>
            <person name="Albersmeier A."/>
            <person name="Kalinowski J."/>
            <person name="Ruckert C."/>
        </authorList>
    </citation>
    <scope>NUCLEOTIDE SEQUENCE</scope>
    <source>
        <strain evidence="4">JCM 15325</strain>
    </source>
</reference>
<gene>
    <name evidence="4" type="ORF">GCM10007968_02640</name>
</gene>
<keyword evidence="5" id="KW-1185">Reference proteome</keyword>
<comment type="caution">
    <text evidence="4">The sequence shown here is derived from an EMBL/GenBank/DDBJ whole genome shotgun (WGS) entry which is preliminary data.</text>
</comment>
<keyword evidence="2 4" id="KW-0808">Transferase</keyword>
<proteinExistence type="predicted"/>
<dbReference type="GO" id="GO:0016757">
    <property type="term" value="F:glycosyltransferase activity"/>
    <property type="evidence" value="ECO:0007669"/>
    <property type="project" value="UniProtKB-KW"/>
</dbReference>
<dbReference type="EMBL" id="BMOK01000001">
    <property type="protein sequence ID" value="GGL42224.1"/>
    <property type="molecule type" value="Genomic_DNA"/>
</dbReference>
<accession>A0A917RYG0</accession>
<reference evidence="4" key="2">
    <citation type="submission" date="2020-09" db="EMBL/GenBank/DDBJ databases">
        <authorList>
            <person name="Sun Q."/>
            <person name="Ohkuma M."/>
        </authorList>
    </citation>
    <scope>NUCLEOTIDE SEQUENCE</scope>
    <source>
        <strain evidence="4">JCM 15325</strain>
    </source>
</reference>
<evidence type="ECO:0000256" key="2">
    <source>
        <dbReference type="ARBA" id="ARBA00022679"/>
    </source>
</evidence>
<dbReference type="InterPro" id="IPR050748">
    <property type="entry name" value="Glycosyltrans_8_dom-fam"/>
</dbReference>
<dbReference type="Proteomes" id="UP000654670">
    <property type="component" value="Unassembled WGS sequence"/>
</dbReference>
<dbReference type="AlphaFoldDB" id="A0A917RYG0"/>
<dbReference type="GO" id="GO:0046872">
    <property type="term" value="F:metal ion binding"/>
    <property type="evidence" value="ECO:0007669"/>
    <property type="project" value="UniProtKB-KW"/>
</dbReference>
<dbReference type="RefSeq" id="WP_188801078.1">
    <property type="nucleotide sequence ID" value="NZ_BMOK01000001.1"/>
</dbReference>
<keyword evidence="3" id="KW-0479">Metal-binding</keyword>
<dbReference type="SUPFAM" id="SSF53448">
    <property type="entry name" value="Nucleotide-diphospho-sugar transferases"/>
    <property type="match status" value="1"/>
</dbReference>
<name>A0A917RYG0_9BACL</name>
<dbReference type="Gene3D" id="3.90.550.10">
    <property type="entry name" value="Spore Coat Polysaccharide Biosynthesis Protein SpsA, Chain A"/>
    <property type="match status" value="1"/>
</dbReference>
<dbReference type="PANTHER" id="PTHR13778">
    <property type="entry name" value="GLYCOSYLTRANSFERASE 8 DOMAIN-CONTAINING PROTEIN"/>
    <property type="match status" value="1"/>
</dbReference>
<evidence type="ECO:0000313" key="4">
    <source>
        <dbReference type="EMBL" id="GGL42224.1"/>
    </source>
</evidence>
<dbReference type="Pfam" id="PF01501">
    <property type="entry name" value="Glyco_transf_8"/>
    <property type="match status" value="1"/>
</dbReference>
<organism evidence="4 5">
    <name type="scientific">Sporolactobacillus putidus</name>
    <dbReference type="NCBI Taxonomy" id="492735"/>
    <lineage>
        <taxon>Bacteria</taxon>
        <taxon>Bacillati</taxon>
        <taxon>Bacillota</taxon>
        <taxon>Bacilli</taxon>
        <taxon>Bacillales</taxon>
        <taxon>Sporolactobacillaceae</taxon>
        <taxon>Sporolactobacillus</taxon>
    </lineage>
</organism>
<dbReference type="PANTHER" id="PTHR13778:SF47">
    <property type="entry name" value="LIPOPOLYSACCHARIDE 1,3-GALACTOSYLTRANSFERASE"/>
    <property type="match status" value="1"/>
</dbReference>
<evidence type="ECO:0000256" key="3">
    <source>
        <dbReference type="ARBA" id="ARBA00022723"/>
    </source>
</evidence>
<evidence type="ECO:0000313" key="5">
    <source>
        <dbReference type="Proteomes" id="UP000654670"/>
    </source>
</evidence>
<sequence>MNILVTLNANYLYPLKVMLKSLFINNPEEHFSIYMMHSEMAEKHLADINTFVMNEGHEFTSLYVDPMIFKEATVLKHFTSEMYYRLIAYLYLPDSVGRVLYLDPDVVCLNPVSRFYNKPFGDAFFIASEHEYSARMARTFNKMRLKIPKAKGYFNTGVMLMNVSRLKKSDPAERIFAYIEQYKHRLLLPDQDVFNAIYWNRIIPVCGAYYNYDARAYDLKKLLMINGDEADLNWIREHTVFIHYCGKQKPWHKTYKGDLGFFFHRYAGKLSPDRNEKNSLACLSK</sequence>
<evidence type="ECO:0000256" key="1">
    <source>
        <dbReference type="ARBA" id="ARBA00022676"/>
    </source>
</evidence>
<dbReference type="CDD" id="cd04194">
    <property type="entry name" value="GT8_A4GalT_like"/>
    <property type="match status" value="1"/>
</dbReference>
<dbReference type="InterPro" id="IPR002495">
    <property type="entry name" value="Glyco_trans_8"/>
</dbReference>
<protein>
    <submittedName>
        <fullName evidence="4">Glycosyl transferase family 8</fullName>
    </submittedName>
</protein>
<dbReference type="InterPro" id="IPR029044">
    <property type="entry name" value="Nucleotide-diphossugar_trans"/>
</dbReference>